<dbReference type="PROSITE" id="PS52012">
    <property type="entry name" value="CFEM"/>
    <property type="match status" value="1"/>
</dbReference>
<keyword evidence="4" id="KW-1015">Disulfide bond</keyword>
<gene>
    <name evidence="9" type="ORF">B9G98_01311</name>
</gene>
<comment type="caution">
    <text evidence="9">The sequence shown here is derived from an EMBL/GenBank/DDBJ whole genome shotgun (WGS) entry which is preliminary data.</text>
</comment>
<proteinExistence type="predicted"/>
<dbReference type="RefSeq" id="XP_024663637.1">
    <property type="nucleotide sequence ID" value="XM_024807869.1"/>
</dbReference>
<evidence type="ECO:0000259" key="8">
    <source>
        <dbReference type="PROSITE" id="PS52012"/>
    </source>
</evidence>
<dbReference type="STRING" id="45607.A0A2T0FFB7"/>
<feature type="signal peptide" evidence="7">
    <location>
        <begin position="1"/>
        <end position="16"/>
    </location>
</feature>
<evidence type="ECO:0000313" key="10">
    <source>
        <dbReference type="Proteomes" id="UP000238350"/>
    </source>
</evidence>
<evidence type="ECO:0000256" key="4">
    <source>
        <dbReference type="ARBA" id="ARBA00023157"/>
    </source>
</evidence>
<sequence>MKTSTVFALLAGTALATPPACLLACVGQVSKANDDCSNDMSNVKCIVEQLGGKIESCLNSICPDGKSGAAVQAFQAVANEFQASAPSGAVSSAVPSSSAAASSAPASSETASSQAPPSSAAPSSAQPTPSSAQPAPSSAQPAPSTSAESSSCIPWTSEGDKTSQAAPTTTSAPAQTSSASVAPESSVPPVSSKPINAAGAAVANSFGVVGALAAAMLL</sequence>
<dbReference type="AlphaFoldDB" id="A0A2T0FFB7"/>
<dbReference type="OrthoDB" id="4095829at2759"/>
<keyword evidence="2" id="KW-0964">Secreted</keyword>
<evidence type="ECO:0000256" key="3">
    <source>
        <dbReference type="ARBA" id="ARBA00022729"/>
    </source>
</evidence>
<comment type="subcellular location">
    <subcellularLocation>
        <location evidence="1">Secreted</location>
    </subcellularLocation>
</comment>
<protein>
    <submittedName>
        <fullName evidence="9">Covalently-linked cell wall protein 14</fullName>
    </submittedName>
</protein>
<reference evidence="9 10" key="1">
    <citation type="submission" date="2017-04" db="EMBL/GenBank/DDBJ databases">
        <title>Genome sequencing of [Candida] sorbophila.</title>
        <authorList>
            <person name="Ahn J.O."/>
        </authorList>
    </citation>
    <scope>NUCLEOTIDE SEQUENCE [LARGE SCALE GENOMIC DNA]</scope>
    <source>
        <strain evidence="9 10">DS02</strain>
    </source>
</reference>
<keyword evidence="10" id="KW-1185">Reference proteome</keyword>
<dbReference type="InterPro" id="IPR008427">
    <property type="entry name" value="Extracellular_membr_CFEM_dom"/>
</dbReference>
<evidence type="ECO:0000256" key="1">
    <source>
        <dbReference type="ARBA" id="ARBA00004613"/>
    </source>
</evidence>
<name>A0A2T0FFB7_9ASCO</name>
<evidence type="ECO:0000313" key="9">
    <source>
        <dbReference type="EMBL" id="PRT53691.1"/>
    </source>
</evidence>
<dbReference type="Pfam" id="PF05730">
    <property type="entry name" value="CFEM"/>
    <property type="match status" value="1"/>
</dbReference>
<dbReference type="GO" id="GO:0005576">
    <property type="term" value="C:extracellular region"/>
    <property type="evidence" value="ECO:0007669"/>
    <property type="project" value="UniProtKB-SubCell"/>
</dbReference>
<evidence type="ECO:0000256" key="5">
    <source>
        <dbReference type="PROSITE-ProRule" id="PRU01356"/>
    </source>
</evidence>
<feature type="compositionally biased region" description="Low complexity" evidence="6">
    <location>
        <begin position="162"/>
        <end position="192"/>
    </location>
</feature>
<keyword evidence="3 7" id="KW-0732">Signal</keyword>
<feature type="compositionally biased region" description="Low complexity" evidence="6">
    <location>
        <begin position="88"/>
        <end position="151"/>
    </location>
</feature>
<feature type="domain" description="CFEM" evidence="8">
    <location>
        <begin position="1"/>
        <end position="105"/>
    </location>
</feature>
<evidence type="ECO:0000256" key="7">
    <source>
        <dbReference type="SAM" id="SignalP"/>
    </source>
</evidence>
<organism evidence="9 10">
    <name type="scientific">Wickerhamiella sorbophila</name>
    <dbReference type="NCBI Taxonomy" id="45607"/>
    <lineage>
        <taxon>Eukaryota</taxon>
        <taxon>Fungi</taxon>
        <taxon>Dikarya</taxon>
        <taxon>Ascomycota</taxon>
        <taxon>Saccharomycotina</taxon>
        <taxon>Dipodascomycetes</taxon>
        <taxon>Dipodascales</taxon>
        <taxon>Trichomonascaceae</taxon>
        <taxon>Wickerhamiella</taxon>
    </lineage>
</organism>
<dbReference type="EMBL" id="NDIQ01000001">
    <property type="protein sequence ID" value="PRT53691.1"/>
    <property type="molecule type" value="Genomic_DNA"/>
</dbReference>
<comment type="caution">
    <text evidence="5">Lacks conserved residue(s) required for the propagation of feature annotation.</text>
</comment>
<feature type="region of interest" description="Disordered" evidence="6">
    <location>
        <begin position="88"/>
        <end position="194"/>
    </location>
</feature>
<dbReference type="Proteomes" id="UP000238350">
    <property type="component" value="Unassembled WGS sequence"/>
</dbReference>
<dbReference type="GeneID" id="36515060"/>
<feature type="chain" id="PRO_5015705617" evidence="7">
    <location>
        <begin position="17"/>
        <end position="218"/>
    </location>
</feature>
<accession>A0A2T0FFB7</accession>
<evidence type="ECO:0000256" key="2">
    <source>
        <dbReference type="ARBA" id="ARBA00022525"/>
    </source>
</evidence>
<evidence type="ECO:0000256" key="6">
    <source>
        <dbReference type="SAM" id="MobiDB-lite"/>
    </source>
</evidence>